<reference evidence="3" key="1">
    <citation type="submission" date="2021-03" db="EMBL/GenBank/DDBJ databases">
        <authorList>
            <person name="Li Z."/>
            <person name="Yang C."/>
        </authorList>
    </citation>
    <scope>NUCLEOTIDE SEQUENCE</scope>
    <source>
        <strain evidence="3">Dzin_1.0</strain>
        <tissue evidence="3">Leaf</tissue>
    </source>
</reference>
<evidence type="ECO:0000256" key="1">
    <source>
        <dbReference type="ARBA" id="ARBA00022676"/>
    </source>
</evidence>
<keyword evidence="2" id="KW-0808">Transferase</keyword>
<keyword evidence="4" id="KW-1185">Reference proteome</keyword>
<proteinExistence type="predicted"/>
<evidence type="ECO:0000313" key="3">
    <source>
        <dbReference type="EMBL" id="KAJ0962988.1"/>
    </source>
</evidence>
<organism evidence="3 4">
    <name type="scientific">Dioscorea zingiberensis</name>
    <dbReference type="NCBI Taxonomy" id="325984"/>
    <lineage>
        <taxon>Eukaryota</taxon>
        <taxon>Viridiplantae</taxon>
        <taxon>Streptophyta</taxon>
        <taxon>Embryophyta</taxon>
        <taxon>Tracheophyta</taxon>
        <taxon>Spermatophyta</taxon>
        <taxon>Magnoliopsida</taxon>
        <taxon>Liliopsida</taxon>
        <taxon>Dioscoreales</taxon>
        <taxon>Dioscoreaceae</taxon>
        <taxon>Dioscorea</taxon>
    </lineage>
</organism>
<comment type="caution">
    <text evidence="3">The sequence shown here is derived from an EMBL/GenBank/DDBJ whole genome shotgun (WGS) entry which is preliminary data.</text>
</comment>
<dbReference type="InterPro" id="IPR002213">
    <property type="entry name" value="UDP_glucos_trans"/>
</dbReference>
<dbReference type="EMBL" id="JAGGNH010000009">
    <property type="protein sequence ID" value="KAJ0962988.1"/>
    <property type="molecule type" value="Genomic_DNA"/>
</dbReference>
<dbReference type="AlphaFoldDB" id="A0A9D5H4I8"/>
<dbReference type="Gene3D" id="3.40.50.2000">
    <property type="entry name" value="Glycogen Phosphorylase B"/>
    <property type="match status" value="2"/>
</dbReference>
<name>A0A9D5H4I8_9LILI</name>
<dbReference type="SUPFAM" id="SSF53756">
    <property type="entry name" value="UDP-Glycosyltransferase/glycogen phosphorylase"/>
    <property type="match status" value="1"/>
</dbReference>
<dbReference type="Proteomes" id="UP001085076">
    <property type="component" value="Miscellaneous, Linkage group lg09"/>
</dbReference>
<gene>
    <name evidence="3" type="ORF">J5N97_028110</name>
</gene>
<dbReference type="PANTHER" id="PTHR48046">
    <property type="entry name" value="UDP-GLYCOSYLTRANSFERASE 72E1"/>
    <property type="match status" value="1"/>
</dbReference>
<accession>A0A9D5H4I8</accession>
<reference evidence="3" key="2">
    <citation type="journal article" date="2022" name="Hortic Res">
        <title>The genome of Dioscorea zingiberensis sheds light on the biosynthesis, origin and evolution of the medicinally important diosgenin saponins.</title>
        <authorList>
            <person name="Li Y."/>
            <person name="Tan C."/>
            <person name="Li Z."/>
            <person name="Guo J."/>
            <person name="Li S."/>
            <person name="Chen X."/>
            <person name="Wang C."/>
            <person name="Dai X."/>
            <person name="Yang H."/>
            <person name="Song W."/>
            <person name="Hou L."/>
            <person name="Xu J."/>
            <person name="Tong Z."/>
            <person name="Xu A."/>
            <person name="Yuan X."/>
            <person name="Wang W."/>
            <person name="Yang Q."/>
            <person name="Chen L."/>
            <person name="Sun Z."/>
            <person name="Wang K."/>
            <person name="Pan B."/>
            <person name="Chen J."/>
            <person name="Bao Y."/>
            <person name="Liu F."/>
            <person name="Qi X."/>
            <person name="Gang D.R."/>
            <person name="Wen J."/>
            <person name="Li J."/>
        </authorList>
    </citation>
    <scope>NUCLEOTIDE SEQUENCE</scope>
    <source>
        <strain evidence="3">Dzin_1.0</strain>
    </source>
</reference>
<dbReference type="OrthoDB" id="5835829at2759"/>
<sequence length="415" mass="46444">MTAHVAILSGPGIGHLFPSSELARRLVRHHNVSVTLITQSLGSPSNTERSLIDSLREDMSVVSIPPPPPDAIPNNKNLISLLFFLSRYSVPHLRTILNSLTTTTTTPPLKALVVDMFFDEATLDMAHELGVGHYMFFTSPFILLSFALHLPALDKTYDGEYTDMPEPLKLPGYSQRFRGKDLPQPVLDRKNQVYTDYLNLAKLYYKTKGILVNSSEVLEPELLKALNEDTRIPPVYPVGPLIRSYSSDDVVSSECLRWLDEQPQGSVLYVSFGSGGTLTGEQMKELAWGLELSKQRFLWVVTKPNDHQASATYFGGQINTSSFDFLPTGFLDRTKDLVMLEEDMKVAVRAKVDEAGLVRRQEVVRLINCLIDEENGTKMRDRIHQISKATAVAVEESGLSFRSMKEVAREWIGLS</sequence>
<dbReference type="GO" id="GO:0008194">
    <property type="term" value="F:UDP-glycosyltransferase activity"/>
    <property type="evidence" value="ECO:0007669"/>
    <property type="project" value="InterPro"/>
</dbReference>
<evidence type="ECO:0000256" key="2">
    <source>
        <dbReference type="ARBA" id="ARBA00022679"/>
    </source>
</evidence>
<protein>
    <submittedName>
        <fullName evidence="3">Uncharacterized protein</fullName>
    </submittedName>
</protein>
<dbReference type="PANTHER" id="PTHR48046:SF6">
    <property type="entry name" value="GLYCOSYLTRANSFERASE"/>
    <property type="match status" value="1"/>
</dbReference>
<keyword evidence="1" id="KW-0328">Glycosyltransferase</keyword>
<dbReference type="CDD" id="cd03784">
    <property type="entry name" value="GT1_Gtf-like"/>
    <property type="match status" value="1"/>
</dbReference>
<evidence type="ECO:0000313" key="4">
    <source>
        <dbReference type="Proteomes" id="UP001085076"/>
    </source>
</evidence>